<dbReference type="CDD" id="cd00067">
    <property type="entry name" value="GAL4"/>
    <property type="match status" value="1"/>
</dbReference>
<dbReference type="SMART" id="SM00066">
    <property type="entry name" value="GAL4"/>
    <property type="match status" value="2"/>
</dbReference>
<name>A0A0H5RBS0_9EUKA</name>
<evidence type="ECO:0000259" key="1">
    <source>
        <dbReference type="PROSITE" id="PS50048"/>
    </source>
</evidence>
<accession>A0A0H5RBS0</accession>
<dbReference type="GO" id="GO:0008270">
    <property type="term" value="F:zinc ion binding"/>
    <property type="evidence" value="ECO:0007669"/>
    <property type="project" value="InterPro"/>
</dbReference>
<dbReference type="PROSITE" id="PS00463">
    <property type="entry name" value="ZN2_CY6_FUNGAL_1"/>
    <property type="match status" value="1"/>
</dbReference>
<dbReference type="SUPFAM" id="SSF57701">
    <property type="entry name" value="Zn2/Cys6 DNA-binding domain"/>
    <property type="match status" value="2"/>
</dbReference>
<sequence length="351" mass="39492">MPRFKESGLAGLNGNLASFVGVSVRRARNACSKCAGRKLRCDGARPCRRCVDAFISDSCRDQPSAPGPRQVRCRLQTAACRFCAQSKVACTVERPCRRCIRLDIAEQCVSSYGTSLDRGLSPCCGGDSTPLSTRIPFPSSIRDIFQNWPDLISPFLAVDIAASEKRLARICQCLNWALTPEQIEQVRSRFFPYAAAAAAEKFDPIDRPIEALTMYQVNVPYVLDVIPDGEFARLLYYKVNSADHVVFMNEIALSMFGYSEEVFLRSSTNTCHCYQNDTSQLPFLFKLFHKDSWSDLANCILNYYIYGHVLAQKFTALLMRRDGHALPAHILLHIWAENHNFQVKMTFILAS</sequence>
<dbReference type="InterPro" id="IPR001138">
    <property type="entry name" value="Zn2Cys6_DnaBD"/>
</dbReference>
<feature type="domain" description="Zn(2)-C6 fungal-type" evidence="1">
    <location>
        <begin position="30"/>
        <end position="61"/>
    </location>
</feature>
<dbReference type="AlphaFoldDB" id="A0A0H5RBS0"/>
<feature type="domain" description="Zn(2)-C6 fungal-type" evidence="1">
    <location>
        <begin position="79"/>
        <end position="110"/>
    </location>
</feature>
<protein>
    <recommendedName>
        <fullName evidence="1">Zn(2)-C6 fungal-type domain-containing protein</fullName>
    </recommendedName>
</protein>
<dbReference type="PROSITE" id="PS50048">
    <property type="entry name" value="ZN2_CY6_FUNGAL_2"/>
    <property type="match status" value="2"/>
</dbReference>
<dbReference type="Gene3D" id="4.10.240.10">
    <property type="entry name" value="Zn(2)-C6 fungal-type DNA-binding domain"/>
    <property type="match status" value="1"/>
</dbReference>
<organism evidence="2">
    <name type="scientific">Spongospora subterranea</name>
    <dbReference type="NCBI Taxonomy" id="70186"/>
    <lineage>
        <taxon>Eukaryota</taxon>
        <taxon>Sar</taxon>
        <taxon>Rhizaria</taxon>
        <taxon>Endomyxa</taxon>
        <taxon>Phytomyxea</taxon>
        <taxon>Plasmodiophorida</taxon>
        <taxon>Plasmodiophoridae</taxon>
        <taxon>Spongospora</taxon>
    </lineage>
</organism>
<reference evidence="2" key="1">
    <citation type="submission" date="2015-04" db="EMBL/GenBank/DDBJ databases">
        <title>The genome sequence of the plant pathogenic Rhizarian Plasmodiophora brassicae reveals insights in its biotrophic life cycle and the origin of chitin synthesis.</title>
        <authorList>
            <person name="Schwelm A."/>
            <person name="Fogelqvist J."/>
            <person name="Knaust A."/>
            <person name="Julke S."/>
            <person name="Lilja T."/>
            <person name="Dhandapani V."/>
            <person name="Bonilla-Rosso G."/>
            <person name="Karlsson M."/>
            <person name="Shevchenko A."/>
            <person name="Choi S.R."/>
            <person name="Kim H.G."/>
            <person name="Park J.Y."/>
            <person name="Lim Y.P."/>
            <person name="Ludwig-Muller J."/>
            <person name="Dixelius C."/>
        </authorList>
    </citation>
    <scope>NUCLEOTIDE SEQUENCE</scope>
    <source>
        <tissue evidence="2">Potato root galls</tissue>
    </source>
</reference>
<dbReference type="InterPro" id="IPR036864">
    <property type="entry name" value="Zn2-C6_fun-type_DNA-bd_sf"/>
</dbReference>
<proteinExistence type="predicted"/>
<dbReference type="EMBL" id="HACM01010615">
    <property type="protein sequence ID" value="CRZ11057.1"/>
    <property type="molecule type" value="Transcribed_RNA"/>
</dbReference>
<evidence type="ECO:0000313" key="2">
    <source>
        <dbReference type="EMBL" id="CRZ11057.1"/>
    </source>
</evidence>
<dbReference type="GO" id="GO:0000981">
    <property type="term" value="F:DNA-binding transcription factor activity, RNA polymerase II-specific"/>
    <property type="evidence" value="ECO:0007669"/>
    <property type="project" value="InterPro"/>
</dbReference>